<feature type="region of interest" description="Disordered" evidence="1">
    <location>
        <begin position="21"/>
        <end position="46"/>
    </location>
</feature>
<gene>
    <name evidence="2" type="ORF">L0P92_02890</name>
</gene>
<dbReference type="Proteomes" id="UP001139384">
    <property type="component" value="Unassembled WGS sequence"/>
</dbReference>
<sequence>MLFELHDEWIVFTRRYLPKGSMDQLCPSERPETAPGLPNTTDTTAG</sequence>
<evidence type="ECO:0000313" key="2">
    <source>
        <dbReference type="EMBL" id="MCF1592517.1"/>
    </source>
</evidence>
<dbReference type="AlphaFoldDB" id="A0A9X1PS61"/>
<dbReference type="RefSeq" id="WP_234760819.1">
    <property type="nucleotide sequence ID" value="NZ_JAKEIP010000006.1"/>
</dbReference>
<keyword evidence="3" id="KW-1185">Reference proteome</keyword>
<accession>A0A9X1PS61</accession>
<evidence type="ECO:0000313" key="3">
    <source>
        <dbReference type="Proteomes" id="UP001139384"/>
    </source>
</evidence>
<comment type="caution">
    <text evidence="2">The sequence shown here is derived from an EMBL/GenBank/DDBJ whole genome shotgun (WGS) entry which is preliminary data.</text>
</comment>
<organism evidence="2 3">
    <name type="scientific">Streptomyces muensis</name>
    <dbReference type="NCBI Taxonomy" id="1077944"/>
    <lineage>
        <taxon>Bacteria</taxon>
        <taxon>Bacillati</taxon>
        <taxon>Actinomycetota</taxon>
        <taxon>Actinomycetes</taxon>
        <taxon>Kitasatosporales</taxon>
        <taxon>Streptomycetaceae</taxon>
        <taxon>Streptomyces</taxon>
    </lineage>
</organism>
<evidence type="ECO:0000256" key="1">
    <source>
        <dbReference type="SAM" id="MobiDB-lite"/>
    </source>
</evidence>
<dbReference type="EMBL" id="JAKEIP010000006">
    <property type="protein sequence ID" value="MCF1592517.1"/>
    <property type="molecule type" value="Genomic_DNA"/>
</dbReference>
<protein>
    <submittedName>
        <fullName evidence="2">Uncharacterized protein</fullName>
    </submittedName>
</protein>
<reference evidence="2" key="1">
    <citation type="submission" date="2022-01" db="EMBL/GenBank/DDBJ databases">
        <title>Draft Genome Sequences of Seven Type Strains of the Genus Streptomyces.</title>
        <authorList>
            <person name="Aziz S."/>
            <person name="Coretto E."/>
            <person name="Chronakova A."/>
            <person name="Sproer C."/>
            <person name="Huber K."/>
            <person name="Nouioui I."/>
            <person name="Gross H."/>
        </authorList>
    </citation>
    <scope>NUCLEOTIDE SEQUENCE</scope>
    <source>
        <strain evidence="2">DSM 103493</strain>
    </source>
</reference>
<name>A0A9X1PS61_STRM4</name>
<proteinExistence type="predicted"/>